<reference evidence="1" key="1">
    <citation type="submission" date="2014-11" db="EMBL/GenBank/DDBJ databases">
        <authorList>
            <person name="Amaro Gonzalez C."/>
        </authorList>
    </citation>
    <scope>NUCLEOTIDE SEQUENCE</scope>
</reference>
<reference evidence="1" key="2">
    <citation type="journal article" date="2015" name="Fish Shellfish Immunol.">
        <title>Early steps in the European eel (Anguilla anguilla)-Vibrio vulnificus interaction in the gills: Role of the RtxA13 toxin.</title>
        <authorList>
            <person name="Callol A."/>
            <person name="Pajuelo D."/>
            <person name="Ebbesson L."/>
            <person name="Teles M."/>
            <person name="MacKenzie S."/>
            <person name="Amaro C."/>
        </authorList>
    </citation>
    <scope>NUCLEOTIDE SEQUENCE</scope>
</reference>
<proteinExistence type="predicted"/>
<organism evidence="1">
    <name type="scientific">Anguilla anguilla</name>
    <name type="common">European freshwater eel</name>
    <name type="synonym">Muraena anguilla</name>
    <dbReference type="NCBI Taxonomy" id="7936"/>
    <lineage>
        <taxon>Eukaryota</taxon>
        <taxon>Metazoa</taxon>
        <taxon>Chordata</taxon>
        <taxon>Craniata</taxon>
        <taxon>Vertebrata</taxon>
        <taxon>Euteleostomi</taxon>
        <taxon>Actinopterygii</taxon>
        <taxon>Neopterygii</taxon>
        <taxon>Teleostei</taxon>
        <taxon>Anguilliformes</taxon>
        <taxon>Anguillidae</taxon>
        <taxon>Anguilla</taxon>
    </lineage>
</organism>
<accession>A0A0E9XFW6</accession>
<protein>
    <submittedName>
        <fullName evidence="1">Uncharacterized protein</fullName>
    </submittedName>
</protein>
<evidence type="ECO:0000313" key="1">
    <source>
        <dbReference type="EMBL" id="JAI00584.1"/>
    </source>
</evidence>
<sequence length="87" mass="9540">MSQKAELILDQLYYYQETLGEYLSCAHLYCCVHEVILSGWDIQQHPLQVAQVLWIQAVGGPCAADKASGAEVGNEGGPCLILVFMPN</sequence>
<dbReference type="AlphaFoldDB" id="A0A0E9XFW6"/>
<name>A0A0E9XFW6_ANGAN</name>
<dbReference type="EMBL" id="GBXM01007994">
    <property type="protein sequence ID" value="JAI00584.1"/>
    <property type="molecule type" value="Transcribed_RNA"/>
</dbReference>